<protein>
    <submittedName>
        <fullName evidence="1">Uncharacterized protein</fullName>
    </submittedName>
</protein>
<dbReference type="GO" id="GO:0005634">
    <property type="term" value="C:nucleus"/>
    <property type="evidence" value="ECO:0007669"/>
    <property type="project" value="TreeGrafter"/>
</dbReference>
<dbReference type="InterPro" id="IPR036770">
    <property type="entry name" value="Ankyrin_rpt-contain_sf"/>
</dbReference>
<dbReference type="VEuPathDB" id="GiardiaDB:GL50581_2632"/>
<reference evidence="1 2" key="2">
    <citation type="journal article" date="2013" name="Genome Biol. Evol.">
        <title>Genome sequencing of Giardia lamblia genotypes A2 and B isolates (DH and GS) and comparative analysis with the genomes of genotypes A1 and E (WB and Pig).</title>
        <authorList>
            <person name="Adam R.D."/>
            <person name="Dahlstrom E.W."/>
            <person name="Martens C.A."/>
            <person name="Bruno D.P."/>
            <person name="Barbian K.D."/>
            <person name="Ricklefs S.M."/>
            <person name="Hernandez M.M."/>
            <person name="Narla N.P."/>
            <person name="Patel R.B."/>
            <person name="Porcella S.F."/>
            <person name="Nash T.E."/>
        </authorList>
    </citation>
    <scope>NUCLEOTIDE SEQUENCE [LARGE SCALE GENOMIC DNA]</scope>
    <source>
        <strain evidence="1 2">DH</strain>
    </source>
</reference>
<dbReference type="Pfam" id="PF12796">
    <property type="entry name" value="Ank_2"/>
    <property type="match status" value="1"/>
</dbReference>
<evidence type="ECO:0000313" key="1">
    <source>
        <dbReference type="EMBL" id="ESU36023.1"/>
    </source>
</evidence>
<proteinExistence type="predicted"/>
<dbReference type="Proteomes" id="UP000018320">
    <property type="component" value="Unassembled WGS sequence"/>
</dbReference>
<dbReference type="VEuPathDB" id="GiardiaDB:QR46_2457"/>
<reference evidence="2" key="1">
    <citation type="submission" date="2012-02" db="EMBL/GenBank/DDBJ databases">
        <title>Genome sequencing of Giardia lamblia Genotypes A2 and B isolates (DH and GS) and comparative analysis with the genomes of Genotypes A1 and E (WB and Pig).</title>
        <authorList>
            <person name="Adam R."/>
            <person name="Dahlstrom E."/>
            <person name="Martens C."/>
            <person name="Bruno D."/>
            <person name="Barbian K."/>
            <person name="Porcella S.F."/>
            <person name="Nash T."/>
        </authorList>
    </citation>
    <scope>NUCLEOTIDE SEQUENCE</scope>
    <source>
        <strain evidence="2">DH</strain>
    </source>
</reference>
<dbReference type="EMBL" id="AHGT01000059">
    <property type="protein sequence ID" value="ESU36023.1"/>
    <property type="molecule type" value="Genomic_DNA"/>
</dbReference>
<evidence type="ECO:0000313" key="2">
    <source>
        <dbReference type="Proteomes" id="UP000018320"/>
    </source>
</evidence>
<dbReference type="AlphaFoldDB" id="V6TAV7"/>
<name>V6TAV7_GIAIN</name>
<sequence length="558" mass="62047">MILQIPMPFFQDKYAVRETISEAPSLSYYIIEEKKEGGLYRCARLVMADNAESLEDLFNVFRSPAVAEATGFMECLECHSANHAFFVFRMPAGSSLYSIVTASTLSMKPLPEPFIKRLVKTLITISNEYTEKANNCCPLFFTPQNIFIDGELDSDSFSVHLVMDYLGLLSGFRCLDLVTPLQCCYMPLNYLNKIEQSENGSVATDNIILSNSMLAWNIGSIAHYSIYKYQLVSLPFCSLRSNDGDRRIGTFPDYYSAGLKEILETLLLGAFPKAAYMCCDTREERRYLSAIKTGDLLYVRNHKEEMRNVRDRNGYTGLMLAVTYGWIDLVKELAPTEATLVTPSGFSAMMLGCVYNQSEAVLLLRDSERRIVLPNGKTAMMIAATQNHVECVKILATGEYELGVQDASGQTALMYSILNHSKEASQYLAGLEYGYRDLSGMTALNYLVLFPTYPDFDVIANKLAIHTEELEANNEGDTPYTSAIANGNVYAIQLFRDLGVGAEPGVGLQYALRCGQLDIAHMLAPDQDGCTDDLAAADTGSDHSIDTYLPLIYGLKHM</sequence>
<dbReference type="SUPFAM" id="SSF48403">
    <property type="entry name" value="Ankyrin repeat"/>
    <property type="match status" value="1"/>
</dbReference>
<comment type="caution">
    <text evidence="1">The sequence shown here is derived from an EMBL/GenBank/DDBJ whole genome shotgun (WGS) entry which is preliminary data.</text>
</comment>
<dbReference type="SMART" id="SM00248">
    <property type="entry name" value="ANK"/>
    <property type="match status" value="4"/>
</dbReference>
<dbReference type="InterPro" id="IPR002110">
    <property type="entry name" value="Ankyrin_rpt"/>
</dbReference>
<dbReference type="Gene3D" id="1.25.40.20">
    <property type="entry name" value="Ankyrin repeat-containing domain"/>
    <property type="match status" value="1"/>
</dbReference>
<organism evidence="1 2">
    <name type="scientific">Giardia intestinalis</name>
    <name type="common">Giardia lamblia</name>
    <dbReference type="NCBI Taxonomy" id="5741"/>
    <lineage>
        <taxon>Eukaryota</taxon>
        <taxon>Metamonada</taxon>
        <taxon>Diplomonadida</taxon>
        <taxon>Hexamitidae</taxon>
        <taxon>Giardiinae</taxon>
        <taxon>Giardia</taxon>
    </lineage>
</organism>
<gene>
    <name evidence="1" type="ORF">DHA2_151901</name>
</gene>
<accession>V6TAV7</accession>
<dbReference type="PANTHER" id="PTHR24183">
    <property type="entry name" value="FIBRONECTIN TYPE 3 AND ANKYRIN REPEAT DOMAINS PROTEIN 1"/>
    <property type="match status" value="1"/>
</dbReference>
<dbReference type="VEuPathDB" id="GiardiaDB:DHA2_151901"/>
<dbReference type="PANTHER" id="PTHR24183:SF1">
    <property type="entry name" value="FIBRONECTIN TYPE 3 AND ANKYRIN REPEAT DOMAINS PROTEIN 1"/>
    <property type="match status" value="1"/>
</dbReference>
<dbReference type="VEuPathDB" id="GiardiaDB:GL50803_0013982"/>